<dbReference type="Gene3D" id="3.30.70.920">
    <property type="match status" value="1"/>
</dbReference>
<reference evidence="5 6" key="1">
    <citation type="submission" date="2016-08" db="EMBL/GenBank/DDBJ databases">
        <title>Novel Firmicute Genomes.</title>
        <authorList>
            <person name="Poppleton D.I."/>
            <person name="Gribaldo S."/>
        </authorList>
    </citation>
    <scope>NUCLEOTIDE SEQUENCE [LARGE SCALE GENOMIC DNA]</scope>
    <source>
        <strain evidence="5 6">RAOx-1</strain>
    </source>
</reference>
<evidence type="ECO:0000313" key="5">
    <source>
        <dbReference type="EMBL" id="RKD23216.1"/>
    </source>
</evidence>
<dbReference type="SMART" id="SM00344">
    <property type="entry name" value="HTH_ASNC"/>
    <property type="match status" value="1"/>
</dbReference>
<keyword evidence="6" id="KW-1185">Reference proteome</keyword>
<dbReference type="Gene3D" id="1.10.10.10">
    <property type="entry name" value="Winged helix-like DNA-binding domain superfamily/Winged helix DNA-binding domain"/>
    <property type="match status" value="1"/>
</dbReference>
<keyword evidence="1" id="KW-0805">Transcription regulation</keyword>
<evidence type="ECO:0000256" key="3">
    <source>
        <dbReference type="ARBA" id="ARBA00023163"/>
    </source>
</evidence>
<sequence length="141" mass="16204">MEILRYLSDNGRMSNAELGRMLNLSRAAVRERVNSLVEKGVIDRFTIIVDPRKAGTLLSVYLNIEVEWLKLESVANEISEYAEITNVYQMSGKPHLHSHGMFDDPDHVGEFINKLQEIEGITHITSELLLRRFKEQHSILI</sequence>
<dbReference type="CDD" id="cd00090">
    <property type="entry name" value="HTH_ARSR"/>
    <property type="match status" value="1"/>
</dbReference>
<dbReference type="InterPro" id="IPR011008">
    <property type="entry name" value="Dimeric_a/b-barrel"/>
</dbReference>
<dbReference type="InterPro" id="IPR036390">
    <property type="entry name" value="WH_DNA-bd_sf"/>
</dbReference>
<dbReference type="InterPro" id="IPR036388">
    <property type="entry name" value="WH-like_DNA-bd_sf"/>
</dbReference>
<evidence type="ECO:0000256" key="1">
    <source>
        <dbReference type="ARBA" id="ARBA00023015"/>
    </source>
</evidence>
<comment type="caution">
    <text evidence="5">The sequence shown here is derived from an EMBL/GenBank/DDBJ whole genome shotgun (WGS) entry which is preliminary data.</text>
</comment>
<dbReference type="PRINTS" id="PR00033">
    <property type="entry name" value="HTHASNC"/>
</dbReference>
<dbReference type="Proteomes" id="UP000284219">
    <property type="component" value="Unassembled WGS sequence"/>
</dbReference>
<dbReference type="SUPFAM" id="SSF46785">
    <property type="entry name" value="Winged helix' DNA-binding domain"/>
    <property type="match status" value="1"/>
</dbReference>
<dbReference type="GO" id="GO:0005829">
    <property type="term" value="C:cytosol"/>
    <property type="evidence" value="ECO:0007669"/>
    <property type="project" value="TreeGrafter"/>
</dbReference>
<feature type="domain" description="HTH asnC-type" evidence="4">
    <location>
        <begin position="1"/>
        <end position="57"/>
    </location>
</feature>
<proteinExistence type="predicted"/>
<keyword evidence="3" id="KW-0804">Transcription</keyword>
<dbReference type="Pfam" id="PF01037">
    <property type="entry name" value="AsnC_trans_reg"/>
    <property type="match status" value="1"/>
</dbReference>
<dbReference type="PANTHER" id="PTHR30154:SF34">
    <property type="entry name" value="TRANSCRIPTIONAL REGULATOR AZLB"/>
    <property type="match status" value="1"/>
</dbReference>
<dbReference type="PROSITE" id="PS50956">
    <property type="entry name" value="HTH_ASNC_2"/>
    <property type="match status" value="1"/>
</dbReference>
<dbReference type="InterPro" id="IPR000485">
    <property type="entry name" value="AsnC-type_HTH_dom"/>
</dbReference>
<dbReference type="InterPro" id="IPR019888">
    <property type="entry name" value="Tscrpt_reg_AsnC-like"/>
</dbReference>
<gene>
    <name evidence="5" type="ORF">BEP19_11415</name>
</gene>
<dbReference type="InterPro" id="IPR011991">
    <property type="entry name" value="ArsR-like_HTH"/>
</dbReference>
<protein>
    <submittedName>
        <fullName evidence="5">AsnC family transcriptional regulator</fullName>
    </submittedName>
</protein>
<dbReference type="SUPFAM" id="SSF54909">
    <property type="entry name" value="Dimeric alpha+beta barrel"/>
    <property type="match status" value="1"/>
</dbReference>
<dbReference type="PANTHER" id="PTHR30154">
    <property type="entry name" value="LEUCINE-RESPONSIVE REGULATORY PROTEIN"/>
    <property type="match status" value="1"/>
</dbReference>
<dbReference type="AlphaFoldDB" id="A0A419SHG7"/>
<evidence type="ECO:0000313" key="6">
    <source>
        <dbReference type="Proteomes" id="UP000284219"/>
    </source>
</evidence>
<evidence type="ECO:0000256" key="2">
    <source>
        <dbReference type="ARBA" id="ARBA00023125"/>
    </source>
</evidence>
<dbReference type="GO" id="GO:0043565">
    <property type="term" value="F:sequence-specific DNA binding"/>
    <property type="evidence" value="ECO:0007669"/>
    <property type="project" value="InterPro"/>
</dbReference>
<evidence type="ECO:0000259" key="4">
    <source>
        <dbReference type="PROSITE" id="PS50956"/>
    </source>
</evidence>
<dbReference type="PROSITE" id="PS00519">
    <property type="entry name" value="HTH_ASNC_1"/>
    <property type="match status" value="1"/>
</dbReference>
<dbReference type="GO" id="GO:0043200">
    <property type="term" value="P:response to amino acid"/>
    <property type="evidence" value="ECO:0007669"/>
    <property type="project" value="TreeGrafter"/>
</dbReference>
<dbReference type="EMBL" id="MCHY01000009">
    <property type="protein sequence ID" value="RKD23216.1"/>
    <property type="molecule type" value="Genomic_DNA"/>
</dbReference>
<accession>A0A419SHG7</accession>
<dbReference type="Pfam" id="PF13412">
    <property type="entry name" value="HTH_24"/>
    <property type="match status" value="1"/>
</dbReference>
<keyword evidence="2" id="KW-0238">DNA-binding</keyword>
<dbReference type="InterPro" id="IPR019887">
    <property type="entry name" value="Tscrpt_reg_AsnC/Lrp_C"/>
</dbReference>
<dbReference type="InterPro" id="IPR019885">
    <property type="entry name" value="Tscrpt_reg_HTH_AsnC-type_CS"/>
</dbReference>
<organism evidence="5 6">
    <name type="scientific">Ammoniphilus oxalaticus</name>
    <dbReference type="NCBI Taxonomy" id="66863"/>
    <lineage>
        <taxon>Bacteria</taxon>
        <taxon>Bacillati</taxon>
        <taxon>Bacillota</taxon>
        <taxon>Bacilli</taxon>
        <taxon>Bacillales</taxon>
        <taxon>Paenibacillaceae</taxon>
        <taxon>Aneurinibacillus group</taxon>
        <taxon>Ammoniphilus</taxon>
    </lineage>
</organism>
<name>A0A419SHG7_9BACL</name>